<dbReference type="EMBL" id="AFWA02000006">
    <property type="protein sequence ID" value="EMR10479.1"/>
    <property type="molecule type" value="Genomic_DNA"/>
</dbReference>
<keyword evidence="10" id="KW-1185">Reference proteome</keyword>
<evidence type="ECO:0000256" key="6">
    <source>
        <dbReference type="ARBA" id="ARBA00023054"/>
    </source>
</evidence>
<evidence type="ECO:0000256" key="4">
    <source>
        <dbReference type="ARBA" id="ARBA00019827"/>
    </source>
</evidence>
<evidence type="ECO:0000256" key="7">
    <source>
        <dbReference type="ARBA" id="ARBA00023242"/>
    </source>
</evidence>
<keyword evidence="6 8" id="KW-0175">Coiled coil</keyword>
<dbReference type="GO" id="GO:0030688">
    <property type="term" value="C:preribosome, small subunit precursor"/>
    <property type="evidence" value="ECO:0007669"/>
    <property type="project" value="TreeGrafter"/>
</dbReference>
<dbReference type="PANTHER" id="PTHR33911:SF1">
    <property type="entry name" value="RRNA-PROCESSING PROTEIN EFG1"/>
    <property type="match status" value="1"/>
</dbReference>
<dbReference type="GeneID" id="19894889"/>
<dbReference type="Proteomes" id="UP000011958">
    <property type="component" value="Unassembled WGS sequence"/>
</dbReference>
<reference evidence="10" key="1">
    <citation type="journal article" date="2016" name="Nat. Commun.">
        <title>Genome analysis of three Pneumocystis species reveals adaptation mechanisms to life exclusively in mammalian hosts.</title>
        <authorList>
            <person name="Ma L."/>
            <person name="Chen Z."/>
            <person name="Huang D.W."/>
            <person name="Kutty G."/>
            <person name="Ishihara M."/>
            <person name="Wang H."/>
            <person name="Abouelleil A."/>
            <person name="Bishop L."/>
            <person name="Davey E."/>
            <person name="Deng R."/>
            <person name="Deng X."/>
            <person name="Fan L."/>
            <person name="Fantoni G."/>
            <person name="Fitzgerald M."/>
            <person name="Gogineni E."/>
            <person name="Goldberg J.M."/>
            <person name="Handley G."/>
            <person name="Hu X."/>
            <person name="Huber C."/>
            <person name="Jiao X."/>
            <person name="Jones K."/>
            <person name="Levin J.Z."/>
            <person name="Liu Y."/>
            <person name="Macdonald P."/>
            <person name="Melnikov A."/>
            <person name="Raley C."/>
            <person name="Sassi M."/>
            <person name="Sherman B.T."/>
            <person name="Song X."/>
            <person name="Sykes S."/>
            <person name="Tran B."/>
            <person name="Walsh L."/>
            <person name="Xia Y."/>
            <person name="Yang J."/>
            <person name="Young S."/>
            <person name="Zeng Q."/>
            <person name="Zheng X."/>
            <person name="Stephens R."/>
            <person name="Nusbaum C."/>
            <person name="Birren B.W."/>
            <person name="Azadi P."/>
            <person name="Lempicki R.A."/>
            <person name="Cuomo C.A."/>
            <person name="Kovacs J.A."/>
        </authorList>
    </citation>
    <scope>NUCLEOTIDE SEQUENCE [LARGE SCALE GENOMIC DNA]</scope>
    <source>
        <strain evidence="10">B123</strain>
    </source>
</reference>
<evidence type="ECO:0000256" key="8">
    <source>
        <dbReference type="SAM" id="Coils"/>
    </source>
</evidence>
<feature type="coiled-coil region" evidence="8">
    <location>
        <begin position="95"/>
        <end position="122"/>
    </location>
</feature>
<dbReference type="AlphaFoldDB" id="M7PJ47"/>
<comment type="caution">
    <text evidence="9">The sequence shown here is derived from an EMBL/GenBank/DDBJ whole genome shotgun (WGS) entry which is preliminary data.</text>
</comment>
<keyword evidence="7" id="KW-0539">Nucleus</keyword>
<dbReference type="GO" id="GO:0000462">
    <property type="term" value="P:maturation of SSU-rRNA from tricistronic rRNA transcript (SSU-rRNA, 5.8S rRNA, LSU-rRNA)"/>
    <property type="evidence" value="ECO:0007669"/>
    <property type="project" value="TreeGrafter"/>
</dbReference>
<dbReference type="VEuPathDB" id="FungiDB:PNEG_01192"/>
<dbReference type="STRING" id="1069680.M7PJ47"/>
<dbReference type="InterPro" id="IPR019310">
    <property type="entry name" value="Efg1"/>
</dbReference>
<evidence type="ECO:0000256" key="1">
    <source>
        <dbReference type="ARBA" id="ARBA00004604"/>
    </source>
</evidence>
<dbReference type="OrthoDB" id="47732at2759"/>
<dbReference type="PANTHER" id="PTHR33911">
    <property type="entry name" value="RRNA-PROCESSING PROTEIN EFG1"/>
    <property type="match status" value="1"/>
</dbReference>
<dbReference type="eggNOG" id="KOG4484">
    <property type="taxonomic scope" value="Eukaryota"/>
</dbReference>
<evidence type="ECO:0000313" key="10">
    <source>
        <dbReference type="Proteomes" id="UP000011958"/>
    </source>
</evidence>
<dbReference type="HOGENOM" id="CLU_066912_2_0_1"/>
<name>M7PJ47_PNEMU</name>
<gene>
    <name evidence="9" type="ORF">PNEG_01192</name>
</gene>
<sequence length="179" mass="21809">MIQKNVRWIKEKKKEINKKHGRLSSGNSEIRGISRLKKKIRDLERLVRRGSIPADAQLDKERQLQSLYFDFKTIRESKKKHVLEEKYKMVRFFEKKKAIRYLKQARKQLMEANDEDEKKRLENIIHQRQVDLNYIIEFPSLKKYISLYKSPSENSSTEQERIMIWKDIEKKMELRKNIE</sequence>
<dbReference type="OMA" id="KPHRIQE"/>
<comment type="similarity">
    <text evidence="2">Belongs to the EFG1 family.</text>
</comment>
<dbReference type="InterPro" id="IPR050786">
    <property type="entry name" value="EFG1_rRNA-proc"/>
</dbReference>
<keyword evidence="5" id="KW-0698">rRNA processing</keyword>
<comment type="subcellular location">
    <subcellularLocation>
        <location evidence="1">Nucleus</location>
        <location evidence="1">Nucleolus</location>
    </subcellularLocation>
</comment>
<protein>
    <recommendedName>
        <fullName evidence="3">rRNA-processing protein EFG1</fullName>
    </recommendedName>
    <alternativeName>
        <fullName evidence="4">rRNA-processing protein efg1</fullName>
    </alternativeName>
</protein>
<organism evidence="9 10">
    <name type="scientific">Pneumocystis murina (strain B123)</name>
    <name type="common">Mouse pneumocystis pneumonia agent</name>
    <name type="synonym">Pneumocystis carinii f. sp. muris</name>
    <dbReference type="NCBI Taxonomy" id="1069680"/>
    <lineage>
        <taxon>Eukaryota</taxon>
        <taxon>Fungi</taxon>
        <taxon>Dikarya</taxon>
        <taxon>Ascomycota</taxon>
        <taxon>Taphrinomycotina</taxon>
        <taxon>Pneumocystomycetes</taxon>
        <taxon>Pneumocystaceae</taxon>
        <taxon>Pneumocystis</taxon>
    </lineage>
</organism>
<dbReference type="GO" id="GO:0005730">
    <property type="term" value="C:nucleolus"/>
    <property type="evidence" value="ECO:0007669"/>
    <property type="project" value="UniProtKB-SubCell"/>
</dbReference>
<evidence type="ECO:0000256" key="3">
    <source>
        <dbReference type="ARBA" id="ARBA00018689"/>
    </source>
</evidence>
<accession>M7PJ47</accession>
<dbReference type="RefSeq" id="XP_007873108.1">
    <property type="nucleotide sequence ID" value="XM_007874917.1"/>
</dbReference>
<evidence type="ECO:0000256" key="5">
    <source>
        <dbReference type="ARBA" id="ARBA00022552"/>
    </source>
</evidence>
<evidence type="ECO:0000256" key="2">
    <source>
        <dbReference type="ARBA" id="ARBA00006916"/>
    </source>
</evidence>
<evidence type="ECO:0000313" key="9">
    <source>
        <dbReference type="EMBL" id="EMR10479.1"/>
    </source>
</evidence>
<proteinExistence type="inferred from homology"/>
<dbReference type="Pfam" id="PF10153">
    <property type="entry name" value="Efg1"/>
    <property type="match status" value="1"/>
</dbReference>